<feature type="domain" description="Acyl-CoA thioesterase-like N-terminal HotDog" evidence="2">
    <location>
        <begin position="264"/>
        <end position="342"/>
    </location>
</feature>
<feature type="region of interest" description="Disordered" evidence="1">
    <location>
        <begin position="1"/>
        <end position="30"/>
    </location>
</feature>
<dbReference type="AlphaFoldDB" id="A0A261V0A6"/>
<dbReference type="EMBL" id="NEVS01000001">
    <property type="protein sequence ID" value="OZI66960.1"/>
    <property type="molecule type" value="Genomic_DNA"/>
</dbReference>
<accession>A0A261V0A6</accession>
<proteinExistence type="predicted"/>
<evidence type="ECO:0000313" key="3">
    <source>
        <dbReference type="EMBL" id="OZI66960.1"/>
    </source>
</evidence>
<reference evidence="4" key="1">
    <citation type="submission" date="2017-05" db="EMBL/GenBank/DDBJ databases">
        <title>Complete and WGS of Bordetella genogroups.</title>
        <authorList>
            <person name="Spilker T."/>
            <person name="Lipuma J."/>
        </authorList>
    </citation>
    <scope>NUCLEOTIDE SEQUENCE [LARGE SCALE GENOMIC DNA]</scope>
    <source>
        <strain evidence="4">AU8856</strain>
    </source>
</reference>
<dbReference type="InterPro" id="IPR049449">
    <property type="entry name" value="TesB_ACOT8-like_N"/>
</dbReference>
<dbReference type="InterPro" id="IPR029069">
    <property type="entry name" value="HotDog_dom_sf"/>
</dbReference>
<dbReference type="OrthoDB" id="8677401at2"/>
<comment type="caution">
    <text evidence="3">The sequence shown here is derived from an EMBL/GenBank/DDBJ whole genome shotgun (WGS) entry which is preliminary data.</text>
</comment>
<evidence type="ECO:0000313" key="4">
    <source>
        <dbReference type="Proteomes" id="UP000215767"/>
    </source>
</evidence>
<dbReference type="SUPFAM" id="SSF54637">
    <property type="entry name" value="Thioesterase/thiol ester dehydrase-isomerase"/>
    <property type="match status" value="2"/>
</dbReference>
<evidence type="ECO:0000256" key="1">
    <source>
        <dbReference type="SAM" id="MobiDB-lite"/>
    </source>
</evidence>
<dbReference type="Proteomes" id="UP000215767">
    <property type="component" value="Unassembled WGS sequence"/>
</dbReference>
<organism evidence="3 4">
    <name type="scientific">Bordetella genomosp. 11</name>
    <dbReference type="NCBI Taxonomy" id="1416808"/>
    <lineage>
        <taxon>Bacteria</taxon>
        <taxon>Pseudomonadati</taxon>
        <taxon>Pseudomonadota</taxon>
        <taxon>Betaproteobacteria</taxon>
        <taxon>Burkholderiales</taxon>
        <taxon>Alcaligenaceae</taxon>
        <taxon>Bordetella</taxon>
    </lineage>
</organism>
<feature type="compositionally biased region" description="Low complexity" evidence="1">
    <location>
        <begin position="9"/>
        <end position="26"/>
    </location>
</feature>
<dbReference type="Pfam" id="PF13622">
    <property type="entry name" value="4HBT_3"/>
    <property type="match status" value="1"/>
</dbReference>
<evidence type="ECO:0000259" key="2">
    <source>
        <dbReference type="Pfam" id="PF13622"/>
    </source>
</evidence>
<dbReference type="Gene3D" id="3.10.129.10">
    <property type="entry name" value="Hotdog Thioesterase"/>
    <property type="match status" value="2"/>
</dbReference>
<protein>
    <recommendedName>
        <fullName evidence="2">Acyl-CoA thioesterase-like N-terminal HotDog domain-containing protein</fullName>
    </recommendedName>
</protein>
<sequence>MGTGPPPAGISSRSSGRPSRGPASFPVPMTHTLIPDTRSSALDPILQRVLRAIRRRREHGFHFAGNFLAVSFDRVTVDDSLVSMKAECHARDGAIDGTALGVLADLALAAPIRAALPADTRLATVNMQLQLTGAPCHAPVTARSSFHGFLHGAAGRQAVSRVTLHGAGREIGLGTATFMVLDLPPGIPIPFLTPVDPALDETPLLDPDTDLDADERALFDYVRMALDDSRPANDFTQRLWGYRAHAREGGASGALANGPHIANRVGHVQGGVLLGFAQATAQAALPADWGLSSITATYVSPGEGDELKAEADVAHRGRTTAVTRVTITTGQGRRVLEVLATHSLRAGAA</sequence>
<dbReference type="CDD" id="cd03443">
    <property type="entry name" value="PaaI_thioesterase"/>
    <property type="match status" value="1"/>
</dbReference>
<keyword evidence="4" id="KW-1185">Reference proteome</keyword>
<name>A0A261V0A6_9BORD</name>
<gene>
    <name evidence="3" type="ORF">CAL28_04405</name>
</gene>